<dbReference type="Proteomes" id="UP000002524">
    <property type="component" value="Chromosome 1"/>
</dbReference>
<dbReference type="GeneID" id="69517190"/>
<dbReference type="ESTHER" id="deira-DR0945">
    <property type="family name" value="Hydrolase_RBBP9_YdeN"/>
</dbReference>
<dbReference type="EnsemblBacteria" id="AAF10521">
    <property type="protein sequence ID" value="AAF10521"/>
    <property type="gene ID" value="DR_0945"/>
</dbReference>
<dbReference type="EMBL" id="AE000513">
    <property type="protein sequence ID" value="AAF10521.1"/>
    <property type="molecule type" value="Genomic_DNA"/>
</dbReference>
<dbReference type="InterPro" id="IPR029058">
    <property type="entry name" value="AB_hydrolase_fold"/>
</dbReference>
<dbReference type="SUPFAM" id="SSF53474">
    <property type="entry name" value="alpha/beta-Hydrolases"/>
    <property type="match status" value="1"/>
</dbReference>
<dbReference type="KEGG" id="dra:DR_0945"/>
<dbReference type="STRING" id="243230.DR_0945"/>
<gene>
    <name evidence="1" type="ordered locus">DR_0945</name>
</gene>
<accession>Q9RVS7</accession>
<evidence type="ECO:0000313" key="2">
    <source>
        <dbReference type="Proteomes" id="UP000002524"/>
    </source>
</evidence>
<dbReference type="HOGENOM" id="CLU_088863_2_2_0"/>
<dbReference type="PATRIC" id="fig|243230.17.peg.1132"/>
<proteinExistence type="predicted"/>
<dbReference type="eggNOG" id="COG3545">
    <property type="taxonomic scope" value="Bacteria"/>
</dbReference>
<evidence type="ECO:0008006" key="3">
    <source>
        <dbReference type="Google" id="ProtNLM"/>
    </source>
</evidence>
<dbReference type="RefSeq" id="WP_010887590.1">
    <property type="nucleotide sequence ID" value="NC_001263.1"/>
</dbReference>
<sequence>MADRRGGELPRLVIVPGLGDSGPGHWQSLWEQKFGAARVRQDYPDRPTPASWAARLQEVVEATPGELILVAHSCGVPTVAHWARLFGGHERVRGALLVSPPDVERPHPDFPAVAQMAPQPLDPLPFPALVVASENDPFCTPERAESFANAWGAAFVMAGEAGHINVDSGHGEWPEGEVLLSEVLHAWTPQGFTRF</sequence>
<organism evidence="1 2">
    <name type="scientific">Deinococcus radiodurans (strain ATCC 13939 / DSM 20539 / JCM 16871 / CCUG 27074 / LMG 4051 / NBRC 15346 / NCIMB 9279 / VKM B-1422 / R1)</name>
    <dbReference type="NCBI Taxonomy" id="243230"/>
    <lineage>
        <taxon>Bacteria</taxon>
        <taxon>Thermotogati</taxon>
        <taxon>Deinococcota</taxon>
        <taxon>Deinococci</taxon>
        <taxon>Deinococcales</taxon>
        <taxon>Deinococcaceae</taxon>
        <taxon>Deinococcus</taxon>
    </lineage>
</organism>
<dbReference type="Pfam" id="PF06821">
    <property type="entry name" value="Ser_hydrolase"/>
    <property type="match status" value="1"/>
</dbReference>
<dbReference type="OrthoDB" id="9804993at2"/>
<dbReference type="GO" id="GO:0016787">
    <property type="term" value="F:hydrolase activity"/>
    <property type="evidence" value="ECO:0007669"/>
    <property type="project" value="InterPro"/>
</dbReference>
<dbReference type="PaxDb" id="243230-DR_0945"/>
<dbReference type="PIR" id="H75455">
    <property type="entry name" value="H75455"/>
</dbReference>
<dbReference type="InterPro" id="IPR010662">
    <property type="entry name" value="RBBP9/YdeN"/>
</dbReference>
<keyword evidence="2" id="KW-1185">Reference proteome</keyword>
<dbReference type="AlphaFoldDB" id="Q9RVS7"/>
<reference evidence="1 2" key="1">
    <citation type="journal article" date="1999" name="Science">
        <title>Genome sequence of the radioresistant bacterium Deinococcus radiodurans R1.</title>
        <authorList>
            <person name="White O."/>
            <person name="Eisen J.A."/>
            <person name="Heidelberg J.F."/>
            <person name="Hickey E.K."/>
            <person name="Peterson J.D."/>
            <person name="Dodson R.J."/>
            <person name="Haft D.H."/>
            <person name="Gwinn M.L."/>
            <person name="Nelson W.C."/>
            <person name="Richardson D.L."/>
            <person name="Moffat K.S."/>
            <person name="Qin H."/>
            <person name="Jiang L."/>
            <person name="Pamphile W."/>
            <person name="Crosby M."/>
            <person name="Shen M."/>
            <person name="Vamathevan J.J."/>
            <person name="Lam P."/>
            <person name="McDonald L."/>
            <person name="Utterback T."/>
            <person name="Zalewski C."/>
            <person name="Makarova K.S."/>
            <person name="Aravind L."/>
            <person name="Daly M.J."/>
            <person name="Minton K.W."/>
            <person name="Fleischmann R.D."/>
            <person name="Ketchum K.A."/>
            <person name="Nelson K.E."/>
            <person name="Salzberg S."/>
            <person name="Smith H.O."/>
            <person name="Venter J.C."/>
            <person name="Fraser C.M."/>
        </authorList>
    </citation>
    <scope>NUCLEOTIDE SEQUENCE [LARGE SCALE GENOMIC DNA]</scope>
    <source>
        <strain evidence="2">ATCC 13939 / DSM 20539 / JCM 16871 / LMG 4051 / NBRC 15346 / NCIMB 9279 / R1 / VKM B-1422</strain>
    </source>
</reference>
<dbReference type="Gene3D" id="3.40.50.1820">
    <property type="entry name" value="alpha/beta hydrolase"/>
    <property type="match status" value="1"/>
</dbReference>
<dbReference type="InParanoid" id="Q9RVS7"/>
<protein>
    <recommendedName>
        <fullName evidence="3">Alpha/beta hydrolase</fullName>
    </recommendedName>
</protein>
<evidence type="ECO:0000313" key="1">
    <source>
        <dbReference type="EMBL" id="AAF10521.1"/>
    </source>
</evidence>
<name>Q9RVS7_DEIRA</name>